<dbReference type="SUPFAM" id="SSF46785">
    <property type="entry name" value="Winged helix' DNA-binding domain"/>
    <property type="match status" value="1"/>
</dbReference>
<accession>A0A443LN18</accession>
<dbReference type="EMBL" id="SAVB01000006">
    <property type="protein sequence ID" value="RWR50572.1"/>
    <property type="molecule type" value="Genomic_DNA"/>
</dbReference>
<dbReference type="CDD" id="cd00090">
    <property type="entry name" value="HTH_ARSR"/>
    <property type="match status" value="1"/>
</dbReference>
<dbReference type="AlphaFoldDB" id="A0A443LN18"/>
<dbReference type="Gene3D" id="1.10.10.10">
    <property type="entry name" value="Winged helix-like DNA-binding domain superfamily/Winged helix DNA-binding domain"/>
    <property type="match status" value="1"/>
</dbReference>
<dbReference type="PANTHER" id="PTHR33164">
    <property type="entry name" value="TRANSCRIPTIONAL REGULATOR, MARR FAMILY"/>
    <property type="match status" value="1"/>
</dbReference>
<dbReference type="InterPro" id="IPR011991">
    <property type="entry name" value="ArsR-like_HTH"/>
</dbReference>
<dbReference type="SMART" id="SM00347">
    <property type="entry name" value="HTH_MARR"/>
    <property type="match status" value="1"/>
</dbReference>
<evidence type="ECO:0000256" key="2">
    <source>
        <dbReference type="ARBA" id="ARBA00023125"/>
    </source>
</evidence>
<evidence type="ECO:0000256" key="3">
    <source>
        <dbReference type="ARBA" id="ARBA00023163"/>
    </source>
</evidence>
<keyword evidence="6" id="KW-1185">Reference proteome</keyword>
<dbReference type="InterPro" id="IPR036388">
    <property type="entry name" value="WH-like_DNA-bd_sf"/>
</dbReference>
<dbReference type="PRINTS" id="PR00598">
    <property type="entry name" value="HTHMARR"/>
</dbReference>
<dbReference type="GO" id="GO:0003700">
    <property type="term" value="F:DNA-binding transcription factor activity"/>
    <property type="evidence" value="ECO:0007669"/>
    <property type="project" value="InterPro"/>
</dbReference>
<dbReference type="PANTHER" id="PTHR33164:SF57">
    <property type="entry name" value="MARR-FAMILY TRANSCRIPTIONAL REGULATOR"/>
    <property type="match status" value="1"/>
</dbReference>
<gene>
    <name evidence="5" type="ORF">EOW65_06340</name>
</gene>
<keyword evidence="1" id="KW-0805">Transcription regulation</keyword>
<evidence type="ECO:0000259" key="4">
    <source>
        <dbReference type="PROSITE" id="PS50995"/>
    </source>
</evidence>
<comment type="caution">
    <text evidence="5">The sequence shown here is derived from an EMBL/GenBank/DDBJ whole genome shotgun (WGS) entry which is preliminary data.</text>
</comment>
<dbReference type="GO" id="GO:0003677">
    <property type="term" value="F:DNA binding"/>
    <property type="evidence" value="ECO:0007669"/>
    <property type="project" value="UniProtKB-KW"/>
</dbReference>
<reference evidence="5 6" key="1">
    <citation type="submission" date="2019-01" db="EMBL/GenBank/DDBJ databases">
        <title>Sinorhodobacter populi sp. nov. isolated from the symptomatic bark tissue of Populus euramericana canker.</title>
        <authorList>
            <person name="Xu G."/>
        </authorList>
    </citation>
    <scope>NUCLEOTIDE SEQUENCE [LARGE SCALE GENOMIC DNA]</scope>
    <source>
        <strain evidence="5 6">CCTCC AB2012026</strain>
    </source>
</reference>
<proteinExistence type="predicted"/>
<protein>
    <submittedName>
        <fullName evidence="5">MarR family transcriptional regulator</fullName>
    </submittedName>
</protein>
<dbReference type="GO" id="GO:0006950">
    <property type="term" value="P:response to stress"/>
    <property type="evidence" value="ECO:0007669"/>
    <property type="project" value="TreeGrafter"/>
</dbReference>
<evidence type="ECO:0000256" key="1">
    <source>
        <dbReference type="ARBA" id="ARBA00023015"/>
    </source>
</evidence>
<dbReference type="InterPro" id="IPR039422">
    <property type="entry name" value="MarR/SlyA-like"/>
</dbReference>
<dbReference type="PROSITE" id="PS01117">
    <property type="entry name" value="HTH_MARR_1"/>
    <property type="match status" value="1"/>
</dbReference>
<name>A0A443LN18_9RHOB</name>
<dbReference type="Pfam" id="PF12802">
    <property type="entry name" value="MarR_2"/>
    <property type="match status" value="1"/>
</dbReference>
<dbReference type="OrthoDB" id="8906692at2"/>
<dbReference type="Proteomes" id="UP000286594">
    <property type="component" value="Unassembled WGS sequence"/>
</dbReference>
<evidence type="ECO:0000313" key="5">
    <source>
        <dbReference type="EMBL" id="RWR50572.1"/>
    </source>
</evidence>
<keyword evidence="3" id="KW-0804">Transcription</keyword>
<dbReference type="PROSITE" id="PS50995">
    <property type="entry name" value="HTH_MARR_2"/>
    <property type="match status" value="1"/>
</dbReference>
<dbReference type="InterPro" id="IPR036390">
    <property type="entry name" value="WH_DNA-bd_sf"/>
</dbReference>
<evidence type="ECO:0000313" key="6">
    <source>
        <dbReference type="Proteomes" id="UP000286594"/>
    </source>
</evidence>
<dbReference type="InterPro" id="IPR000835">
    <property type="entry name" value="HTH_MarR-typ"/>
</dbReference>
<feature type="domain" description="HTH marR-type" evidence="4">
    <location>
        <begin position="30"/>
        <end position="159"/>
    </location>
</feature>
<keyword evidence="2" id="KW-0238">DNA-binding</keyword>
<dbReference type="InterPro" id="IPR023187">
    <property type="entry name" value="Tscrpt_reg_MarR-type_CS"/>
</dbReference>
<sequence>MIHKLYNASKVEACMDGTDLAQGNGASPGTQAIEHDLAVLVRALEGLYRSRKYPLDRAQYLLLLALRAGPRPSGDLAATLALDHSTVTRQLAALEKGGLIAKRPNPLDGRSALIEATAEGRVRCAEMQALRLSRLEEMLADWSEPERQRFAADIARFNAQVMGRGRATPGEPGLG</sequence>
<organism evidence="5 6">
    <name type="scientific">Paenirhodobacter ferrireducens</name>
    <dbReference type="NCBI Taxonomy" id="1215032"/>
    <lineage>
        <taxon>Bacteria</taxon>
        <taxon>Pseudomonadati</taxon>
        <taxon>Pseudomonadota</taxon>
        <taxon>Alphaproteobacteria</taxon>
        <taxon>Rhodobacterales</taxon>
        <taxon>Rhodobacter group</taxon>
        <taxon>Paenirhodobacter</taxon>
    </lineage>
</organism>